<proteinExistence type="predicted"/>
<name>A0A542Y7M1_9MICO</name>
<evidence type="ECO:0000313" key="1">
    <source>
        <dbReference type="EMBL" id="TQL44089.1"/>
    </source>
</evidence>
<evidence type="ECO:0000313" key="2">
    <source>
        <dbReference type="Proteomes" id="UP000319094"/>
    </source>
</evidence>
<sequence>MGAGCERIADKAARIVESSTGEPATVMRDRLWAGDGKHGDECRAAVQTTVAAGDKQSVDAERELFVAFSSMRALGYATVKISVHYGERREVVSITRER</sequence>
<accession>A0A542Y7M1</accession>
<comment type="caution">
    <text evidence="1">The sequence shown here is derived from an EMBL/GenBank/DDBJ whole genome shotgun (WGS) entry which is preliminary data.</text>
</comment>
<protein>
    <submittedName>
        <fullName evidence="1">Uncharacterized protein</fullName>
    </submittedName>
</protein>
<dbReference type="Proteomes" id="UP000319094">
    <property type="component" value="Unassembled WGS sequence"/>
</dbReference>
<dbReference type="EMBL" id="VFON01000001">
    <property type="protein sequence ID" value="TQL44089.1"/>
    <property type="molecule type" value="Genomic_DNA"/>
</dbReference>
<gene>
    <name evidence="1" type="ORF">FB468_2133</name>
</gene>
<keyword evidence="2" id="KW-1185">Reference proteome</keyword>
<reference evidence="1 2" key="1">
    <citation type="submission" date="2019-06" db="EMBL/GenBank/DDBJ databases">
        <title>Sequencing the genomes of 1000 actinobacteria strains.</title>
        <authorList>
            <person name="Klenk H.-P."/>
        </authorList>
    </citation>
    <scope>NUCLEOTIDE SEQUENCE [LARGE SCALE GENOMIC DNA]</scope>
    <source>
        <strain evidence="1 2">DSM 8803</strain>
    </source>
</reference>
<organism evidence="1 2">
    <name type="scientific">Leucobacter komagatae</name>
    <dbReference type="NCBI Taxonomy" id="55969"/>
    <lineage>
        <taxon>Bacteria</taxon>
        <taxon>Bacillati</taxon>
        <taxon>Actinomycetota</taxon>
        <taxon>Actinomycetes</taxon>
        <taxon>Micrococcales</taxon>
        <taxon>Microbacteriaceae</taxon>
        <taxon>Leucobacter</taxon>
    </lineage>
</organism>
<dbReference type="AlphaFoldDB" id="A0A542Y7M1"/>